<proteinExistence type="predicted"/>
<comment type="caution">
    <text evidence="1">The sequence shown here is derived from an EMBL/GenBank/DDBJ whole genome shotgun (WGS) entry which is preliminary data.</text>
</comment>
<evidence type="ECO:0000313" key="1">
    <source>
        <dbReference type="EMBL" id="KAH3725515.1"/>
    </source>
</evidence>
<dbReference type="AlphaFoldDB" id="A0A9D4HNX2"/>
<sequence length="179" mass="20268">MRYSRESKVFWKLGYRLFGGRFVHFMGGLKHHGQVVTEKREKGCLHPRHSEINFAVPTKNILRQFDPYGLAEIVSENASSHGILESMISTLSENLDGCSCCLTFDGKKLKQGLTATSGDVDIFRFEDGPSLTDKRMVLEDTLSPYKELLNNITQRESDGIGEIKKREHSVLYSNLQIAQ</sequence>
<name>A0A9D4HNX2_DREPO</name>
<organism evidence="1 2">
    <name type="scientific">Dreissena polymorpha</name>
    <name type="common">Zebra mussel</name>
    <name type="synonym">Mytilus polymorpha</name>
    <dbReference type="NCBI Taxonomy" id="45954"/>
    <lineage>
        <taxon>Eukaryota</taxon>
        <taxon>Metazoa</taxon>
        <taxon>Spiralia</taxon>
        <taxon>Lophotrochozoa</taxon>
        <taxon>Mollusca</taxon>
        <taxon>Bivalvia</taxon>
        <taxon>Autobranchia</taxon>
        <taxon>Heteroconchia</taxon>
        <taxon>Euheterodonta</taxon>
        <taxon>Imparidentia</taxon>
        <taxon>Neoheterodontei</taxon>
        <taxon>Myida</taxon>
        <taxon>Dreissenoidea</taxon>
        <taxon>Dreissenidae</taxon>
        <taxon>Dreissena</taxon>
    </lineage>
</organism>
<reference evidence="1" key="1">
    <citation type="journal article" date="2019" name="bioRxiv">
        <title>The Genome of the Zebra Mussel, Dreissena polymorpha: A Resource for Invasive Species Research.</title>
        <authorList>
            <person name="McCartney M.A."/>
            <person name="Auch B."/>
            <person name="Kono T."/>
            <person name="Mallez S."/>
            <person name="Zhang Y."/>
            <person name="Obille A."/>
            <person name="Becker A."/>
            <person name="Abrahante J.E."/>
            <person name="Garbe J."/>
            <person name="Badalamenti J.P."/>
            <person name="Herman A."/>
            <person name="Mangelson H."/>
            <person name="Liachko I."/>
            <person name="Sullivan S."/>
            <person name="Sone E.D."/>
            <person name="Koren S."/>
            <person name="Silverstein K.A.T."/>
            <person name="Beckman K.B."/>
            <person name="Gohl D.M."/>
        </authorList>
    </citation>
    <scope>NUCLEOTIDE SEQUENCE</scope>
    <source>
        <strain evidence="1">Duluth1</strain>
        <tissue evidence="1">Whole animal</tissue>
    </source>
</reference>
<keyword evidence="2" id="KW-1185">Reference proteome</keyword>
<gene>
    <name evidence="1" type="ORF">DPMN_051359</name>
</gene>
<evidence type="ECO:0000313" key="2">
    <source>
        <dbReference type="Proteomes" id="UP000828390"/>
    </source>
</evidence>
<reference evidence="1" key="2">
    <citation type="submission" date="2020-11" db="EMBL/GenBank/DDBJ databases">
        <authorList>
            <person name="McCartney M.A."/>
            <person name="Auch B."/>
            <person name="Kono T."/>
            <person name="Mallez S."/>
            <person name="Becker A."/>
            <person name="Gohl D.M."/>
            <person name="Silverstein K.A.T."/>
            <person name="Koren S."/>
            <person name="Bechman K.B."/>
            <person name="Herman A."/>
            <person name="Abrahante J.E."/>
            <person name="Garbe J."/>
        </authorList>
    </citation>
    <scope>NUCLEOTIDE SEQUENCE</scope>
    <source>
        <strain evidence="1">Duluth1</strain>
        <tissue evidence="1">Whole animal</tissue>
    </source>
</reference>
<protein>
    <submittedName>
        <fullName evidence="1">Uncharacterized protein</fullName>
    </submittedName>
</protein>
<dbReference type="EMBL" id="JAIWYP010000012">
    <property type="protein sequence ID" value="KAH3725515.1"/>
    <property type="molecule type" value="Genomic_DNA"/>
</dbReference>
<dbReference type="Proteomes" id="UP000828390">
    <property type="component" value="Unassembled WGS sequence"/>
</dbReference>
<accession>A0A9D4HNX2</accession>